<dbReference type="EMBL" id="BOPF01000030">
    <property type="protein sequence ID" value="GIJ49717.1"/>
    <property type="molecule type" value="Genomic_DNA"/>
</dbReference>
<dbReference type="Proteomes" id="UP000619260">
    <property type="component" value="Unassembled WGS sequence"/>
</dbReference>
<dbReference type="PANTHER" id="PTHR48100">
    <property type="entry name" value="BROAD-SPECIFICITY PHOSPHATASE YOR283W-RELATED"/>
    <property type="match status" value="1"/>
</dbReference>
<dbReference type="InterPro" id="IPR013078">
    <property type="entry name" value="His_Pase_superF_clade-1"/>
</dbReference>
<proteinExistence type="predicted"/>
<feature type="binding site" evidence="2">
    <location>
        <position position="58"/>
    </location>
    <ligand>
        <name>substrate</name>
    </ligand>
</feature>
<feature type="active site" description="Tele-phosphohistidine intermediate" evidence="1">
    <location>
        <position position="9"/>
    </location>
</feature>
<name>A0A8J3YSK7_9ACTN</name>
<keyword evidence="4" id="KW-1185">Reference proteome</keyword>
<dbReference type="AlphaFoldDB" id="A0A8J3YSK7"/>
<dbReference type="RefSeq" id="WP_203903187.1">
    <property type="nucleotide sequence ID" value="NZ_BOPF01000030.1"/>
</dbReference>
<gene>
    <name evidence="3" type="ORF">Val02_66030</name>
</gene>
<dbReference type="InterPro" id="IPR050275">
    <property type="entry name" value="PGM_Phosphatase"/>
</dbReference>
<protein>
    <submittedName>
        <fullName evidence="3">Phosphoglycerate mutase</fullName>
    </submittedName>
</protein>
<sequence>MTTLLLWRHGQTASNVESRIQGQLDVPLTDVGRRQAAEAALRLAGRSPEIIVSSDLQRAAHTAAALAEVTGLPVATDVRLRERHYGEWQGHTGAELRERWPAGFARWRQGQDVDEAGVESIDDLTKRVATALREIVDRESGRTIVIVTHGGAARRGIGSLLGWPEPIVRSLGELGNCHFSELRHHPEAGWRLVAHNVG</sequence>
<evidence type="ECO:0000313" key="3">
    <source>
        <dbReference type="EMBL" id="GIJ49717.1"/>
    </source>
</evidence>
<accession>A0A8J3YSK7</accession>
<feature type="binding site" evidence="2">
    <location>
        <begin position="82"/>
        <end position="85"/>
    </location>
    <ligand>
        <name>substrate</name>
    </ligand>
</feature>
<evidence type="ECO:0000256" key="1">
    <source>
        <dbReference type="PIRSR" id="PIRSR613078-1"/>
    </source>
</evidence>
<dbReference type="PANTHER" id="PTHR48100:SF62">
    <property type="entry name" value="GLUCOSYL-3-PHOSPHOGLYCERATE PHOSPHATASE"/>
    <property type="match status" value="1"/>
</dbReference>
<dbReference type="InterPro" id="IPR001345">
    <property type="entry name" value="PG/BPGM_mutase_AS"/>
</dbReference>
<dbReference type="GO" id="GO:0016791">
    <property type="term" value="F:phosphatase activity"/>
    <property type="evidence" value="ECO:0007669"/>
    <property type="project" value="TreeGrafter"/>
</dbReference>
<dbReference type="SMART" id="SM00855">
    <property type="entry name" value="PGAM"/>
    <property type="match status" value="1"/>
</dbReference>
<dbReference type="GO" id="GO:0005737">
    <property type="term" value="C:cytoplasm"/>
    <property type="evidence" value="ECO:0007669"/>
    <property type="project" value="TreeGrafter"/>
</dbReference>
<dbReference type="PROSITE" id="PS00175">
    <property type="entry name" value="PG_MUTASE"/>
    <property type="match status" value="1"/>
</dbReference>
<evidence type="ECO:0000313" key="4">
    <source>
        <dbReference type="Proteomes" id="UP000619260"/>
    </source>
</evidence>
<feature type="active site" description="Proton donor/acceptor" evidence="1">
    <location>
        <position position="82"/>
    </location>
</feature>
<dbReference type="InterPro" id="IPR029033">
    <property type="entry name" value="His_PPase_superfam"/>
</dbReference>
<dbReference type="CDD" id="cd07067">
    <property type="entry name" value="HP_PGM_like"/>
    <property type="match status" value="1"/>
</dbReference>
<dbReference type="SUPFAM" id="SSF53254">
    <property type="entry name" value="Phosphoglycerate mutase-like"/>
    <property type="match status" value="1"/>
</dbReference>
<dbReference type="Gene3D" id="3.40.50.1240">
    <property type="entry name" value="Phosphoglycerate mutase-like"/>
    <property type="match status" value="1"/>
</dbReference>
<organism evidence="3 4">
    <name type="scientific">Virgisporangium aliadipatigenens</name>
    <dbReference type="NCBI Taxonomy" id="741659"/>
    <lineage>
        <taxon>Bacteria</taxon>
        <taxon>Bacillati</taxon>
        <taxon>Actinomycetota</taxon>
        <taxon>Actinomycetes</taxon>
        <taxon>Micromonosporales</taxon>
        <taxon>Micromonosporaceae</taxon>
        <taxon>Virgisporangium</taxon>
    </lineage>
</organism>
<reference evidence="3" key="1">
    <citation type="submission" date="2021-01" db="EMBL/GenBank/DDBJ databases">
        <title>Whole genome shotgun sequence of Virgisporangium aliadipatigenens NBRC 105644.</title>
        <authorList>
            <person name="Komaki H."/>
            <person name="Tamura T."/>
        </authorList>
    </citation>
    <scope>NUCLEOTIDE SEQUENCE</scope>
    <source>
        <strain evidence="3">NBRC 105644</strain>
    </source>
</reference>
<feature type="binding site" evidence="2">
    <location>
        <begin position="8"/>
        <end position="15"/>
    </location>
    <ligand>
        <name>substrate</name>
    </ligand>
</feature>
<evidence type="ECO:0000256" key="2">
    <source>
        <dbReference type="PIRSR" id="PIRSR613078-2"/>
    </source>
</evidence>
<dbReference type="Pfam" id="PF00300">
    <property type="entry name" value="His_Phos_1"/>
    <property type="match status" value="1"/>
</dbReference>
<comment type="caution">
    <text evidence="3">The sequence shown here is derived from an EMBL/GenBank/DDBJ whole genome shotgun (WGS) entry which is preliminary data.</text>
</comment>